<name>A0A8J7WN73_9ACTN</name>
<proteinExistence type="predicted"/>
<feature type="coiled-coil region" evidence="1">
    <location>
        <begin position="13"/>
        <end position="47"/>
    </location>
</feature>
<dbReference type="Proteomes" id="UP000677913">
    <property type="component" value="Unassembled WGS sequence"/>
</dbReference>
<evidence type="ECO:0000313" key="2">
    <source>
        <dbReference type="EMBL" id="MBS2962807.1"/>
    </source>
</evidence>
<dbReference type="EMBL" id="JAGSXH010000016">
    <property type="protein sequence ID" value="MBS2962807.1"/>
    <property type="molecule type" value="Genomic_DNA"/>
</dbReference>
<evidence type="ECO:0000256" key="1">
    <source>
        <dbReference type="SAM" id="Coils"/>
    </source>
</evidence>
<sequence length="70" mass="7685">MAKALLGHIGGTDPRMAAEMRRLQQRVRDLEDQLVRVQAENDSLAAAVQTASLDHELFATTVAEREPALT</sequence>
<comment type="caution">
    <text evidence="2">The sequence shown here is derived from an EMBL/GenBank/DDBJ whole genome shotgun (WGS) entry which is preliminary data.</text>
</comment>
<dbReference type="RefSeq" id="WP_211465894.1">
    <property type="nucleotide sequence ID" value="NZ_JAGSXH010000016.1"/>
</dbReference>
<accession>A0A8J7WN73</accession>
<reference evidence="2" key="1">
    <citation type="submission" date="2021-04" db="EMBL/GenBank/DDBJ databases">
        <title>Genome based classification of Actinospica acidithermotolerans sp. nov., an actinobacterium isolated from an Indonesian hot spring.</title>
        <authorList>
            <person name="Kusuma A.B."/>
            <person name="Putra K.E."/>
            <person name="Nafisah S."/>
            <person name="Loh J."/>
            <person name="Nouioui I."/>
            <person name="Goodfellow M."/>
        </authorList>
    </citation>
    <scope>NUCLEOTIDE SEQUENCE</scope>
    <source>
        <strain evidence="2">DSM 45618</strain>
    </source>
</reference>
<keyword evidence="1" id="KW-0175">Coiled coil</keyword>
<evidence type="ECO:0000313" key="3">
    <source>
        <dbReference type="Proteomes" id="UP000677913"/>
    </source>
</evidence>
<gene>
    <name evidence="2" type="ORF">KGA66_07125</name>
</gene>
<organism evidence="2 3">
    <name type="scientific">Actinocrinis puniceicyclus</name>
    <dbReference type="NCBI Taxonomy" id="977794"/>
    <lineage>
        <taxon>Bacteria</taxon>
        <taxon>Bacillati</taxon>
        <taxon>Actinomycetota</taxon>
        <taxon>Actinomycetes</taxon>
        <taxon>Catenulisporales</taxon>
        <taxon>Actinospicaceae</taxon>
        <taxon>Actinocrinis</taxon>
    </lineage>
</organism>
<keyword evidence="3" id="KW-1185">Reference proteome</keyword>
<dbReference type="AlphaFoldDB" id="A0A8J7WN73"/>
<protein>
    <submittedName>
        <fullName evidence="2">Uncharacterized protein</fullName>
    </submittedName>
</protein>